<dbReference type="GO" id="GO:0003724">
    <property type="term" value="F:RNA helicase activity"/>
    <property type="evidence" value="ECO:0007669"/>
    <property type="project" value="UniProtKB-EC"/>
</dbReference>
<dbReference type="FunFam" id="3.40.50.300:FF:000615">
    <property type="entry name" value="pre-mRNA-splicing factor ATP-dependent RNA helicase DEAH7"/>
    <property type="match status" value="1"/>
</dbReference>
<dbReference type="NCBIfam" id="TIGR01967">
    <property type="entry name" value="DEAH_box_HrpA"/>
    <property type="match status" value="1"/>
</dbReference>
<dbReference type="InterPro" id="IPR001650">
    <property type="entry name" value="Helicase_C-like"/>
</dbReference>
<dbReference type="Pfam" id="PF00271">
    <property type="entry name" value="Helicase_C"/>
    <property type="match status" value="1"/>
</dbReference>
<dbReference type="SMART" id="SM00487">
    <property type="entry name" value="DEXDc"/>
    <property type="match status" value="1"/>
</dbReference>
<organism evidence="10">
    <name type="scientific">Hydrogenovibrio crunogenus (strain DSM 25203 / XCL-2)</name>
    <name type="common">Thiomicrospira crunogena</name>
    <dbReference type="NCBI Taxonomy" id="317025"/>
    <lineage>
        <taxon>Bacteria</taxon>
        <taxon>Pseudomonadati</taxon>
        <taxon>Pseudomonadota</taxon>
        <taxon>Gammaproteobacteria</taxon>
        <taxon>Thiotrichales</taxon>
        <taxon>Piscirickettsiaceae</taxon>
        <taxon>Hydrogenovibrio</taxon>
    </lineage>
</organism>
<dbReference type="InterPro" id="IPR048333">
    <property type="entry name" value="HA2_WH"/>
</dbReference>
<dbReference type="PROSITE" id="PS51194">
    <property type="entry name" value="HELICASE_CTER"/>
    <property type="match status" value="1"/>
</dbReference>
<evidence type="ECO:0000256" key="5">
    <source>
        <dbReference type="ARBA" id="ARBA00022806"/>
    </source>
</evidence>
<keyword evidence="5 10" id="KW-0347">Helicase</keyword>
<dbReference type="Gene3D" id="3.40.50.300">
    <property type="entry name" value="P-loop containing nucleotide triphosphate hydrolases"/>
    <property type="match status" value="2"/>
</dbReference>
<dbReference type="Pfam" id="PF07717">
    <property type="entry name" value="OB_NTP_bind"/>
    <property type="match status" value="1"/>
</dbReference>
<dbReference type="Pfam" id="PF04408">
    <property type="entry name" value="WHD_HA2"/>
    <property type="match status" value="1"/>
</dbReference>
<dbReference type="Pfam" id="PF21010">
    <property type="entry name" value="HA2_C"/>
    <property type="match status" value="1"/>
</dbReference>
<name>Q31H28_HYDCU</name>
<comment type="catalytic activity">
    <reaction evidence="7">
        <text>ATP + H2O = ADP + phosphate + H(+)</text>
        <dbReference type="Rhea" id="RHEA:13065"/>
        <dbReference type="ChEBI" id="CHEBI:15377"/>
        <dbReference type="ChEBI" id="CHEBI:15378"/>
        <dbReference type="ChEBI" id="CHEBI:30616"/>
        <dbReference type="ChEBI" id="CHEBI:43474"/>
        <dbReference type="ChEBI" id="CHEBI:456216"/>
        <dbReference type="EC" id="3.6.4.13"/>
    </reaction>
</comment>
<dbReference type="Gene3D" id="1.20.120.1080">
    <property type="match status" value="1"/>
</dbReference>
<keyword evidence="6" id="KW-0067">ATP-binding</keyword>
<dbReference type="FunFam" id="1.20.120.1080:FF:000005">
    <property type="entry name" value="ATP-dependent helicase HrpA"/>
    <property type="match status" value="1"/>
</dbReference>
<dbReference type="InterPro" id="IPR010222">
    <property type="entry name" value="RNA_helicase_HrpA"/>
</dbReference>
<dbReference type="PANTHER" id="PTHR18934">
    <property type="entry name" value="ATP-DEPENDENT RNA HELICASE"/>
    <property type="match status" value="1"/>
</dbReference>
<evidence type="ECO:0000256" key="1">
    <source>
        <dbReference type="ARBA" id="ARBA00012552"/>
    </source>
</evidence>
<sequence length="1342" mass="153995">MRFYLKFECLLSASMSELIDFCDKSAVIKAVDQALVKDRFFLSKQIQRFNVHANTSEADFEALKNDQAWLKFCDRLAKSVATVQKNQQAVPKITYDNLPVAERRDEILELIQNNQVVVIAGETGSGKTTQIPKICLEAGRGVFGRIGCTQPRRLAARSVAERIAEELGSSLGQLVGYQVRFHDQVHQQSLLKVMTDGILLAEIQNDPYLNQYDTIIIDEAHERSINIDFLLGILKKLLPKRRDLKLIITSATIDTERFASFFEGAPIIEVSGRTYPVEVRYNPLVKIEDDEGNEFEQDIPTAIVYALEELSEIDPFGDVLVFQVGERDIKETAEVLRKQNLKNTEIVPLYARLSMAEQNKVFQTSQKRRVILSTNVAETSLTVPGIKFVIDPGLVRISRYSVRSKVQRLPIEKISQASANQRAGRCGRVSSGVCIRLYDEDDFKSRPEFTPPEIHRTSLATVILQMTQMKLGSVKHFPFIEPPEDKAINDGFRQLHEIGALDEKRRLTESGRHLAKLPLDPRMAKMVLEGQKNGVLAEVLIIAAAISIQDPRDMNESNRQAANQAHKVFEDPRSDFLFFLNLWRFYEDKRRHLSQNKLRKLCKTNFLSYLRMKEWHDLFFQLEMSLKRISVKVGELHLYEEVKKGKTVTERLSDTHSMAVHRSLMAGLLGNIAMRDDENSYLGARNTKLFIHPSSVLFKRKPKWMLSGELVETTKLYARNNAIIDVNWVEAIAPHLIKHSYTDPHWQKKAGQVGAFESVTLYGLPIVNRRRCNYGPINPKEARKIFLRHGLVEGELNSKVAFFVHNQKMIAEIHHIESKLRRPDFLVEEDVLYDFYAKHIPEHIYSLPAFEKWVRKTEKTDPEALKALYLTQEFLLKQSYDSRLDVEYPDQVQIKNQLDLDVDYFFEPGKAQDGMVVKVPLSALNLVQAEDFEWLTPGLLKEKTAFYIKALPKQLRKQFIPAPNTAELVLKEMAPNKKLDGRKANYVTQLVWALNRRAQQKVTSHDFEAVELPEYLEPYFVLQDDKGKKIAEKADLEALKTEYQHLVDARIQKHQSKKMPENRIIESWDFGDLADSQTIRSQGIEMVAYPALQVSGDTIELALLGDEDSAQAHHAEAVLALIKKELVEKEKYLQKKLPMQKACLCYAPYGTCQELTQQVIDRALFQLVPHPEKIRKQTEFEAILETARSKWIEQAQQIASQVNTILTAHQKIAKQVKGNVNPRWLASVADIRTQLDQLISKDFVRVTPEEWFKQLPRYLQGLEKRLAKIDVDPSKDQKAIREIQPILDAFETLAKEPAYQNHSGLVEIRWLIEELRLSLFAQPMKTLKPVSIQRLQKKLKTL</sequence>
<dbReference type="PROSITE" id="PS51192">
    <property type="entry name" value="HELICASE_ATP_BIND_1"/>
    <property type="match status" value="1"/>
</dbReference>
<dbReference type="InterPro" id="IPR024590">
    <property type="entry name" value="HrpA_C"/>
</dbReference>
<protein>
    <recommendedName>
        <fullName evidence="1">RNA helicase</fullName>
        <ecNumber evidence="1">3.6.4.13</ecNumber>
    </recommendedName>
</protein>
<dbReference type="SUPFAM" id="SSF52540">
    <property type="entry name" value="P-loop containing nucleoside triphosphate hydrolases"/>
    <property type="match status" value="1"/>
</dbReference>
<dbReference type="PANTHER" id="PTHR18934:SF99">
    <property type="entry name" value="ATP-DEPENDENT RNA HELICASE DHX37-RELATED"/>
    <property type="match status" value="1"/>
</dbReference>
<reference evidence="10" key="1">
    <citation type="submission" date="2006-07" db="EMBL/GenBank/DDBJ databases">
        <title>Complete sequence of Thiomicrospira crunogena XCL-2.</title>
        <authorList>
            <consortium name="US DOE Joint Genome Institute"/>
            <person name="Copeland A."/>
            <person name="Lucas S."/>
            <person name="Lapidus A."/>
            <person name="Barry K."/>
            <person name="Detter J.C."/>
            <person name="Glavina del Rio T."/>
            <person name="Hammon N."/>
            <person name="Israni S."/>
            <person name="Dalin E."/>
            <person name="Tice H."/>
            <person name="Pitluck S."/>
            <person name="Chain P."/>
            <person name="Malfatti S."/>
            <person name="Shin M."/>
            <person name="Vergez L."/>
            <person name="Schmutz J."/>
            <person name="Larimer F."/>
            <person name="Land M."/>
            <person name="Hauser L."/>
            <person name="Kyrpides N."/>
            <person name="Lykidis A."/>
            <person name="Scott K.M."/>
            <person name="Sievert S."/>
            <person name="Kerfeld C."/>
            <person name="Freyermuth S."/>
            <person name="Dobrinski K."/>
            <person name="Boller A."/>
            <person name="Fitzpatrick K."/>
            <person name="Thoma P."/>
            <person name="Moore J."/>
            <person name="Richardson P."/>
        </authorList>
    </citation>
    <scope>NUCLEOTIDE SEQUENCE</scope>
    <source>
        <strain evidence="10">XCL-2</strain>
    </source>
</reference>
<dbReference type="InterPro" id="IPR007502">
    <property type="entry name" value="Helicase-assoc_dom"/>
</dbReference>
<dbReference type="InterPro" id="IPR003593">
    <property type="entry name" value="AAA+_ATPase"/>
</dbReference>
<dbReference type="InterPro" id="IPR014001">
    <property type="entry name" value="Helicase_ATP-bd"/>
</dbReference>
<dbReference type="STRING" id="317025.Tcr_0950"/>
<gene>
    <name evidence="10" type="ordered locus">Tcr_0950</name>
</gene>
<dbReference type="CDD" id="cd18791">
    <property type="entry name" value="SF2_C_RHA"/>
    <property type="match status" value="1"/>
</dbReference>
<feature type="domain" description="Helicase C-terminal" evidence="9">
    <location>
        <begin position="298"/>
        <end position="470"/>
    </location>
</feature>
<dbReference type="InterPro" id="IPR011545">
    <property type="entry name" value="DEAD/DEAH_box_helicase_dom"/>
</dbReference>
<proteinExistence type="predicted"/>
<keyword evidence="3" id="KW-0547">Nucleotide-binding</keyword>
<dbReference type="EMBL" id="CP000109">
    <property type="protein sequence ID" value="ABB41545.1"/>
    <property type="molecule type" value="Genomic_DNA"/>
</dbReference>
<dbReference type="GO" id="GO:0016787">
    <property type="term" value="F:hydrolase activity"/>
    <property type="evidence" value="ECO:0007669"/>
    <property type="project" value="UniProtKB-KW"/>
</dbReference>
<dbReference type="InterPro" id="IPR027417">
    <property type="entry name" value="P-loop_NTPase"/>
</dbReference>
<evidence type="ECO:0000313" key="10">
    <source>
        <dbReference type="EMBL" id="ABB41545.1"/>
    </source>
</evidence>
<evidence type="ECO:0000259" key="8">
    <source>
        <dbReference type="PROSITE" id="PS51192"/>
    </source>
</evidence>
<dbReference type="GO" id="GO:0005524">
    <property type="term" value="F:ATP binding"/>
    <property type="evidence" value="ECO:0007669"/>
    <property type="project" value="UniProtKB-KW"/>
</dbReference>
<dbReference type="SMART" id="SM00382">
    <property type="entry name" value="AAA"/>
    <property type="match status" value="1"/>
</dbReference>
<feature type="domain" description="Helicase ATP-binding" evidence="8">
    <location>
        <begin position="108"/>
        <end position="271"/>
    </location>
</feature>
<keyword evidence="4" id="KW-0378">Hydrolase</keyword>
<dbReference type="SMART" id="SM00847">
    <property type="entry name" value="HA2"/>
    <property type="match status" value="1"/>
</dbReference>
<dbReference type="SMART" id="SM00490">
    <property type="entry name" value="HELICc"/>
    <property type="match status" value="1"/>
</dbReference>
<evidence type="ECO:0000256" key="6">
    <source>
        <dbReference type="ARBA" id="ARBA00022840"/>
    </source>
</evidence>
<evidence type="ECO:0000256" key="4">
    <source>
        <dbReference type="ARBA" id="ARBA00022801"/>
    </source>
</evidence>
<dbReference type="GO" id="GO:0006397">
    <property type="term" value="P:mRNA processing"/>
    <property type="evidence" value="ECO:0007669"/>
    <property type="project" value="UniProtKB-KW"/>
</dbReference>
<evidence type="ECO:0000259" key="9">
    <source>
        <dbReference type="PROSITE" id="PS51194"/>
    </source>
</evidence>
<accession>Q31H28</accession>
<evidence type="ECO:0000256" key="2">
    <source>
        <dbReference type="ARBA" id="ARBA00022664"/>
    </source>
</evidence>
<keyword evidence="2" id="KW-0507">mRNA processing</keyword>
<dbReference type="eggNOG" id="COG1643">
    <property type="taxonomic scope" value="Bacteria"/>
</dbReference>
<dbReference type="KEGG" id="tcx:Tcr_0950"/>
<dbReference type="Pfam" id="PF00270">
    <property type="entry name" value="DEAD"/>
    <property type="match status" value="1"/>
</dbReference>
<dbReference type="GO" id="GO:0003723">
    <property type="term" value="F:RNA binding"/>
    <property type="evidence" value="ECO:0007669"/>
    <property type="project" value="TreeGrafter"/>
</dbReference>
<evidence type="ECO:0000256" key="7">
    <source>
        <dbReference type="ARBA" id="ARBA00047984"/>
    </source>
</evidence>
<dbReference type="Pfam" id="PF11898">
    <property type="entry name" value="DUF3418"/>
    <property type="match status" value="1"/>
</dbReference>
<evidence type="ECO:0000256" key="3">
    <source>
        <dbReference type="ARBA" id="ARBA00022741"/>
    </source>
</evidence>
<dbReference type="EC" id="3.6.4.13" evidence="1"/>
<dbReference type="InterPro" id="IPR011709">
    <property type="entry name" value="DEAD-box_helicase_OB_fold"/>
</dbReference>
<dbReference type="HOGENOM" id="CLU_001832_3_3_6"/>